<accession>A0A243W8L3</accession>
<dbReference type="RefSeq" id="WP_086596762.1">
    <property type="nucleotide sequence ID" value="NZ_MTSE01000023.1"/>
</dbReference>
<evidence type="ECO:0000313" key="4">
    <source>
        <dbReference type="Proteomes" id="UP000194873"/>
    </source>
</evidence>
<dbReference type="SUPFAM" id="SSF81296">
    <property type="entry name" value="E set domains"/>
    <property type="match status" value="1"/>
</dbReference>
<evidence type="ECO:0000259" key="1">
    <source>
        <dbReference type="Pfam" id="PF01833"/>
    </source>
</evidence>
<proteinExistence type="predicted"/>
<dbReference type="Pfam" id="PF01833">
    <property type="entry name" value="TIG"/>
    <property type="match status" value="1"/>
</dbReference>
<organism evidence="3 4">
    <name type="scientific">Hymenobacter crusticola</name>
    <dbReference type="NCBI Taxonomy" id="1770526"/>
    <lineage>
        <taxon>Bacteria</taxon>
        <taxon>Pseudomonadati</taxon>
        <taxon>Bacteroidota</taxon>
        <taxon>Cytophagia</taxon>
        <taxon>Cytophagales</taxon>
        <taxon>Hymenobacteraceae</taxon>
        <taxon>Hymenobacter</taxon>
    </lineage>
</organism>
<gene>
    <name evidence="3" type="ORF">BXP70_24540</name>
</gene>
<dbReference type="GO" id="GO:0030247">
    <property type="term" value="F:polysaccharide binding"/>
    <property type="evidence" value="ECO:0007669"/>
    <property type="project" value="InterPro"/>
</dbReference>
<dbReference type="Proteomes" id="UP000194873">
    <property type="component" value="Unassembled WGS sequence"/>
</dbReference>
<dbReference type="InterPro" id="IPR040475">
    <property type="entry name" value="SGBP_B_XBD"/>
</dbReference>
<protein>
    <submittedName>
        <fullName evidence="3">Uncharacterized protein</fullName>
    </submittedName>
</protein>
<dbReference type="Gene3D" id="2.60.40.10">
    <property type="entry name" value="Immunoglobulins"/>
    <property type="match status" value="2"/>
</dbReference>
<comment type="caution">
    <text evidence="3">The sequence shown here is derived from an EMBL/GenBank/DDBJ whole genome shotgun (WGS) entry which is preliminary data.</text>
</comment>
<dbReference type="InterPro" id="IPR013783">
    <property type="entry name" value="Ig-like_fold"/>
</dbReference>
<dbReference type="AlphaFoldDB" id="A0A243W8L3"/>
<reference evidence="3 4" key="1">
    <citation type="submission" date="2017-01" db="EMBL/GenBank/DDBJ databases">
        <title>A new Hymenobacter.</title>
        <authorList>
            <person name="Liang Y."/>
            <person name="Feng F."/>
        </authorList>
    </citation>
    <scope>NUCLEOTIDE SEQUENCE [LARGE SCALE GENOMIC DNA]</scope>
    <source>
        <strain evidence="3">MIMBbqt21</strain>
    </source>
</reference>
<dbReference type="EMBL" id="MTSE01000023">
    <property type="protein sequence ID" value="OUJ70404.1"/>
    <property type="molecule type" value="Genomic_DNA"/>
</dbReference>
<dbReference type="OrthoDB" id="660167at2"/>
<feature type="domain" description="Surface glycan-binding protein B xyloglucan binding" evidence="2">
    <location>
        <begin position="211"/>
        <end position="372"/>
    </location>
</feature>
<dbReference type="Pfam" id="PF18329">
    <property type="entry name" value="SGBP_B_XBD"/>
    <property type="match status" value="1"/>
</dbReference>
<evidence type="ECO:0000313" key="3">
    <source>
        <dbReference type="EMBL" id="OUJ70404.1"/>
    </source>
</evidence>
<evidence type="ECO:0000259" key="2">
    <source>
        <dbReference type="Pfam" id="PF18329"/>
    </source>
</evidence>
<keyword evidence="4" id="KW-1185">Reference proteome</keyword>
<name>A0A243W8L3_9BACT</name>
<dbReference type="InterPro" id="IPR014756">
    <property type="entry name" value="Ig_E-set"/>
</dbReference>
<dbReference type="InterPro" id="IPR002909">
    <property type="entry name" value="IPT_dom"/>
</dbReference>
<feature type="domain" description="IPT/TIG" evidence="1">
    <location>
        <begin position="61"/>
        <end position="123"/>
    </location>
</feature>
<sequence length="374" mass="40183">MNSYTHFSKLGTLALLAGALSFSSCKKDDDNVCGGTPAITQVSSATDRTASIAKGSLADWIIIQGSNFCNVQKIVFNDVEASLEDAYITPTEITVRVPRAIPKEVNNKISLVTAGGSAETTYTLSIPPLVIAGMSNEYTPAGQRMAIVGQNLDLYGITPETGKVLWAGTALPITKTTADSAYFIVPASAAKGATVKVVDANNVTRDVPGQYKDDRNMIFSYDTGGSVWGADTYITTAATPGPINGKYLRVNKTIAAWEWTEFSATNLAISNDVVANPAGYVLKFEVNTVKPFSTNAIKFMIDGNADKVNTYIWKPVAPFNTRGKWSTMSIDLKSFINTPLLASKAQHEFKFIFHGDGALDADIAFDNFRIVPKG</sequence>